<sequence>MLSSLHAPEASPTDDAGPSSSVGPSSIPISFSTPKSGSGIDKGKSPQREIHGLLHPSESGRDGHRDELYFRTYRNEEEDLRGIMSLVEQELSEPYNGGFELVENNTDFAVYTFRYFIIDWPHLAFLVFPNPHTPTPIATIVCKQDSHRGKTNRGYIAMLSVDRTWRRKGIASRLVQLAISEMAKRGAHEVVLETEYDNAPSLSLYDRLGFLREKRLHRFYSNGKDAFRLILPLETHPPPPFETEEEAERGRWAVGAGSEVLEPISEEDRYFVEGPSEGGGTPRPQRKDLEMEWYT</sequence>
<dbReference type="GeneID" id="43592119"/>
<comment type="similarity">
    <text evidence="3">Belongs to the acetyltransferase family. MAK3 subfamily.</text>
</comment>
<feature type="region of interest" description="Disordered" evidence="4">
    <location>
        <begin position="1"/>
        <end position="65"/>
    </location>
</feature>
<dbReference type="Gene3D" id="3.40.630.30">
    <property type="match status" value="1"/>
</dbReference>
<dbReference type="PANTHER" id="PTHR45896">
    <property type="entry name" value="N-ALPHA-ACETYLTRANSFERASE 30"/>
    <property type="match status" value="1"/>
</dbReference>
<dbReference type="OrthoDB" id="249099at2759"/>
<evidence type="ECO:0000256" key="3">
    <source>
        <dbReference type="ARBA" id="ARBA00024025"/>
    </source>
</evidence>
<proteinExistence type="inferred from homology"/>
<dbReference type="GO" id="GO:0004596">
    <property type="term" value="F:protein-N-terminal amino-acid acetyltransferase activity"/>
    <property type="evidence" value="ECO:0007669"/>
    <property type="project" value="InterPro"/>
</dbReference>
<dbReference type="PROSITE" id="PS51186">
    <property type="entry name" value="GNAT"/>
    <property type="match status" value="1"/>
</dbReference>
<gene>
    <name evidence="5" type="ORF">CI109_104471</name>
</gene>
<dbReference type="CDD" id="cd04301">
    <property type="entry name" value="NAT_SF"/>
    <property type="match status" value="1"/>
</dbReference>
<dbReference type="PANTHER" id="PTHR45896:SF1">
    <property type="entry name" value="N-ALPHA-ACETYLTRANSFERASE 30"/>
    <property type="match status" value="1"/>
</dbReference>
<reference evidence="5" key="2">
    <citation type="submission" date="2024-01" db="EMBL/GenBank/DDBJ databases">
        <title>Comparative genomics of Cryptococcus and Kwoniella reveals pathogenesis evolution and contrasting modes of karyotype evolution via chromosome fusion or intercentromeric recombination.</title>
        <authorList>
            <person name="Coelho M.A."/>
            <person name="David-Palma M."/>
            <person name="Shea T."/>
            <person name="Bowers K."/>
            <person name="McGinley-Smith S."/>
            <person name="Mohammad A.W."/>
            <person name="Gnirke A."/>
            <person name="Yurkov A.M."/>
            <person name="Nowrousian M."/>
            <person name="Sun S."/>
            <person name="Cuomo C.A."/>
            <person name="Heitman J."/>
        </authorList>
    </citation>
    <scope>NUCLEOTIDE SEQUENCE</scope>
    <source>
        <strain evidence="5">CBS 12478</strain>
    </source>
</reference>
<keyword evidence="2" id="KW-0012">Acyltransferase</keyword>
<evidence type="ECO:0000313" key="6">
    <source>
        <dbReference type="Proteomes" id="UP000322225"/>
    </source>
</evidence>
<dbReference type="EMBL" id="CP144058">
    <property type="protein sequence ID" value="WWD19998.1"/>
    <property type="molecule type" value="Genomic_DNA"/>
</dbReference>
<feature type="compositionally biased region" description="Basic and acidic residues" evidence="4">
    <location>
        <begin position="41"/>
        <end position="65"/>
    </location>
</feature>
<evidence type="ECO:0000256" key="1">
    <source>
        <dbReference type="ARBA" id="ARBA00022679"/>
    </source>
</evidence>
<accession>A0A5M6BPQ1</accession>
<reference evidence="5" key="1">
    <citation type="submission" date="2017-08" db="EMBL/GenBank/DDBJ databases">
        <authorList>
            <person name="Cuomo C."/>
            <person name="Billmyre B."/>
            <person name="Heitman J."/>
        </authorList>
    </citation>
    <scope>NUCLEOTIDE SEQUENCE</scope>
    <source>
        <strain evidence="5">CBS 12478</strain>
    </source>
</reference>
<dbReference type="InterPro" id="IPR016181">
    <property type="entry name" value="Acyl_CoA_acyltransferase"/>
</dbReference>
<evidence type="ECO:0000256" key="2">
    <source>
        <dbReference type="ARBA" id="ARBA00023315"/>
    </source>
</evidence>
<dbReference type="SUPFAM" id="SSF55729">
    <property type="entry name" value="Acyl-CoA N-acyltransferases (Nat)"/>
    <property type="match status" value="1"/>
</dbReference>
<dbReference type="InterPro" id="IPR000182">
    <property type="entry name" value="GNAT_dom"/>
</dbReference>
<feature type="compositionally biased region" description="Low complexity" evidence="4">
    <location>
        <begin position="17"/>
        <end position="32"/>
    </location>
</feature>
<dbReference type="Proteomes" id="UP000322225">
    <property type="component" value="Chromosome 8"/>
</dbReference>
<evidence type="ECO:0000313" key="5">
    <source>
        <dbReference type="EMBL" id="WWD19998.1"/>
    </source>
</evidence>
<dbReference type="KEGG" id="ksn:43592119"/>
<dbReference type="RefSeq" id="XP_031857806.1">
    <property type="nucleotide sequence ID" value="XM_032007947.1"/>
</dbReference>
<dbReference type="GO" id="GO:0031417">
    <property type="term" value="C:NatC complex"/>
    <property type="evidence" value="ECO:0007669"/>
    <property type="project" value="TreeGrafter"/>
</dbReference>
<feature type="compositionally biased region" description="Basic and acidic residues" evidence="4">
    <location>
        <begin position="285"/>
        <end position="295"/>
    </location>
</feature>
<name>A0A5M6BPQ1_9TREE</name>
<evidence type="ECO:0000256" key="4">
    <source>
        <dbReference type="SAM" id="MobiDB-lite"/>
    </source>
</evidence>
<dbReference type="InterPro" id="IPR044542">
    <property type="entry name" value="NAA30-like"/>
</dbReference>
<feature type="region of interest" description="Disordered" evidence="4">
    <location>
        <begin position="265"/>
        <end position="295"/>
    </location>
</feature>
<dbReference type="AlphaFoldDB" id="A0A5M6BPQ1"/>
<keyword evidence="1" id="KW-0808">Transferase</keyword>
<protein>
    <submittedName>
        <fullName evidence="5">Uncharacterized protein</fullName>
    </submittedName>
</protein>
<keyword evidence="6" id="KW-1185">Reference proteome</keyword>
<organism evidence="5 6">
    <name type="scientific">Kwoniella shandongensis</name>
    <dbReference type="NCBI Taxonomy" id="1734106"/>
    <lineage>
        <taxon>Eukaryota</taxon>
        <taxon>Fungi</taxon>
        <taxon>Dikarya</taxon>
        <taxon>Basidiomycota</taxon>
        <taxon>Agaricomycotina</taxon>
        <taxon>Tremellomycetes</taxon>
        <taxon>Tremellales</taxon>
        <taxon>Cryptococcaceae</taxon>
        <taxon>Kwoniella</taxon>
    </lineage>
</organism>
<dbReference type="Pfam" id="PF00583">
    <property type="entry name" value="Acetyltransf_1"/>
    <property type="match status" value="1"/>
</dbReference>